<dbReference type="KEGG" id="tdl:TDEL_0A07030"/>
<dbReference type="GeneID" id="11503061"/>
<feature type="coiled-coil region" evidence="1">
    <location>
        <begin position="197"/>
        <end position="285"/>
    </location>
</feature>
<dbReference type="HOGENOM" id="CLU_025801_0_0_1"/>
<dbReference type="eggNOG" id="ENOG502RIY9">
    <property type="taxonomic scope" value="Eukaryota"/>
</dbReference>
<feature type="region of interest" description="Disordered" evidence="2">
    <location>
        <begin position="1"/>
        <end position="23"/>
    </location>
</feature>
<dbReference type="EMBL" id="HE616742">
    <property type="protein sequence ID" value="CCE90035.1"/>
    <property type="molecule type" value="Genomic_DNA"/>
</dbReference>
<dbReference type="GO" id="GO:0008017">
    <property type="term" value="F:microtubule binding"/>
    <property type="evidence" value="ECO:0007669"/>
    <property type="project" value="InterPro"/>
</dbReference>
<keyword evidence="1" id="KW-0175">Coiled coil</keyword>
<gene>
    <name evidence="4" type="primary">TDEL0A07030</name>
    <name evidence="4" type="ORF">TDEL_0A07030</name>
</gene>
<dbReference type="FunCoup" id="G8ZN41">
    <property type="interactions" value="168"/>
</dbReference>
<feature type="domain" description="Spindle pole body-associated protein Vik1/Cik1 microtubule binding" evidence="3">
    <location>
        <begin position="349"/>
        <end position="486"/>
    </location>
</feature>
<organism evidence="4 5">
    <name type="scientific">Torulaspora delbrueckii</name>
    <name type="common">Yeast</name>
    <name type="synonym">Candida colliculosa</name>
    <dbReference type="NCBI Taxonomy" id="4950"/>
    <lineage>
        <taxon>Eukaryota</taxon>
        <taxon>Fungi</taxon>
        <taxon>Dikarya</taxon>
        <taxon>Ascomycota</taxon>
        <taxon>Saccharomycotina</taxon>
        <taxon>Saccharomycetes</taxon>
        <taxon>Saccharomycetales</taxon>
        <taxon>Saccharomycetaceae</taxon>
        <taxon>Torulaspora</taxon>
    </lineage>
</organism>
<sequence>MHYSKIPSISVMSSTPPSNTYPQLKRQRLSTSMLQDVTNQIHSTPPRRSITEEPTSRRTKLMNKYVFGDASVIEEVKKRERKIMKDIAHFRNAIAEIEKETIQIREQQLPDMQYEISKRLTMCNEVKKETSQLTTQLDMKDRENDLCRKNEELDMANMQLKHSVEVQEVENQLKQVLDDEKLKWDKKIMELENLKPDEKVAQEIHQLRDELKQVNEQWEALQRENQDKCTEYEAKFKEDLEEFKRFKQEPMDNLEKEQGKLLDRHKKLQVECDQLVNQIDSDKKEFSSIELKIMDIQQKITDTMIVNQPLEDELVVSQSHYEKAKQETEAIQEIAHARESYYKGKFDKMEEEQLRRRKLENTIEELKGGIRTFAYITKKGQDDNLGVNYSERTLTDLQNGQIFQFSRIIPSELETENDLLYQDCEMYHEMCLKNRLNYNLISVSQKPWDALRIALLEFIYTKCHDQFRIYLQYVFLSEDSPSQDLMLPSSEKCDNEIKLKIQRECIELDSKSTEMVHGLDELPLSIKKERKTSIPGIGILKFQLVSSDSDRKPLNFYFIEINDPTTILTLDRVISPDNAIKSPISLIIKKLLSDTTSCFLFDINDGENYDSLLEISKKLTQMKIVKNRRISI</sequence>
<evidence type="ECO:0000313" key="5">
    <source>
        <dbReference type="Proteomes" id="UP000005627"/>
    </source>
</evidence>
<keyword evidence="5" id="KW-1185">Reference proteome</keyword>
<accession>G8ZN41</accession>
<dbReference type="RefSeq" id="XP_003679246.1">
    <property type="nucleotide sequence ID" value="XM_003679198.1"/>
</dbReference>
<dbReference type="Pfam" id="PF16796">
    <property type="entry name" value="Microtub_bd"/>
    <property type="match status" value="1"/>
</dbReference>
<evidence type="ECO:0000259" key="3">
    <source>
        <dbReference type="Pfam" id="PF16796"/>
    </source>
</evidence>
<evidence type="ECO:0000313" key="4">
    <source>
        <dbReference type="EMBL" id="CCE90035.1"/>
    </source>
</evidence>
<feature type="compositionally biased region" description="Polar residues" evidence="2">
    <location>
        <begin position="10"/>
        <end position="22"/>
    </location>
</feature>
<name>G8ZN41_TORDE</name>
<dbReference type="InterPro" id="IPR031852">
    <property type="entry name" value="Vik1/Cik1_MT-bd"/>
</dbReference>
<evidence type="ECO:0000256" key="1">
    <source>
        <dbReference type="SAM" id="Coils"/>
    </source>
</evidence>
<dbReference type="OrthoDB" id="4067584at2759"/>
<reference evidence="4 5" key="1">
    <citation type="journal article" date="2011" name="Proc. Natl. Acad. Sci. U.S.A.">
        <title>Evolutionary erosion of yeast sex chromosomes by mating-type switching accidents.</title>
        <authorList>
            <person name="Gordon J.L."/>
            <person name="Armisen D."/>
            <person name="Proux-Wera E."/>
            <person name="Oheigeartaigh S.S."/>
            <person name="Byrne K.P."/>
            <person name="Wolfe K.H."/>
        </authorList>
    </citation>
    <scope>NUCLEOTIDE SEQUENCE [LARGE SCALE GENOMIC DNA]</scope>
    <source>
        <strain evidence="5">ATCC 10662 / CBS 1146 / NBRC 0425 / NCYC 2629 / NRRL Y-866</strain>
    </source>
</reference>
<dbReference type="Proteomes" id="UP000005627">
    <property type="component" value="Chromosome 1"/>
</dbReference>
<evidence type="ECO:0000256" key="2">
    <source>
        <dbReference type="SAM" id="MobiDB-lite"/>
    </source>
</evidence>
<protein>
    <recommendedName>
        <fullName evidence="3">Spindle pole body-associated protein Vik1/Cik1 microtubule binding domain-containing protein</fullName>
    </recommendedName>
</protein>
<dbReference type="Gene3D" id="3.40.850.20">
    <property type="match status" value="1"/>
</dbReference>
<proteinExistence type="predicted"/>
<dbReference type="AlphaFoldDB" id="G8ZN41"/>
<dbReference type="InParanoid" id="G8ZN41"/>